<feature type="transmembrane region" description="Helical" evidence="1">
    <location>
        <begin position="206"/>
        <end position="223"/>
    </location>
</feature>
<dbReference type="Proteomes" id="UP001197827">
    <property type="component" value="Unassembled WGS sequence"/>
</dbReference>
<keyword evidence="1" id="KW-1133">Transmembrane helix</keyword>
<gene>
    <name evidence="2" type="ORF">LJD74_05780</name>
</gene>
<keyword evidence="1" id="KW-0472">Membrane</keyword>
<dbReference type="EMBL" id="JAJDKQ010000008">
    <property type="protein sequence ID" value="MCB8561525.1"/>
    <property type="molecule type" value="Genomic_DNA"/>
</dbReference>
<evidence type="ECO:0000313" key="3">
    <source>
        <dbReference type="Proteomes" id="UP001197827"/>
    </source>
</evidence>
<dbReference type="RefSeq" id="WP_117481563.1">
    <property type="nucleotide sequence ID" value="NZ_JAJDKQ010000008.1"/>
</dbReference>
<evidence type="ECO:0000313" key="2">
    <source>
        <dbReference type="EMBL" id="MCB8561525.1"/>
    </source>
</evidence>
<feature type="transmembrane region" description="Helical" evidence="1">
    <location>
        <begin position="365"/>
        <end position="388"/>
    </location>
</feature>
<name>A0AAW4VPF0_9FIRM</name>
<feature type="transmembrane region" description="Helical" evidence="1">
    <location>
        <begin position="110"/>
        <end position="134"/>
    </location>
</feature>
<feature type="transmembrane region" description="Helical" evidence="1">
    <location>
        <begin position="310"/>
        <end position="333"/>
    </location>
</feature>
<feature type="transmembrane region" description="Helical" evidence="1">
    <location>
        <begin position="18"/>
        <end position="39"/>
    </location>
</feature>
<organism evidence="2 3">
    <name type="scientific">Faecalibacillus intestinalis</name>
    <dbReference type="NCBI Taxonomy" id="1982626"/>
    <lineage>
        <taxon>Bacteria</taxon>
        <taxon>Bacillati</taxon>
        <taxon>Bacillota</taxon>
        <taxon>Erysipelotrichia</taxon>
        <taxon>Erysipelotrichales</taxon>
        <taxon>Coprobacillaceae</taxon>
        <taxon>Faecalibacillus</taxon>
    </lineage>
</organism>
<accession>A0AAW4VPF0</accession>
<comment type="caution">
    <text evidence="2">The sequence shown here is derived from an EMBL/GenBank/DDBJ whole genome shotgun (WGS) entry which is preliminary data.</text>
</comment>
<feature type="transmembrane region" description="Helical" evidence="1">
    <location>
        <begin position="394"/>
        <end position="420"/>
    </location>
</feature>
<proteinExistence type="predicted"/>
<sequence length="431" mass="49768">MNVLWLVKRTSKRNFKKGIIYAIMLLITLIISFIFFDMIDNPFLGGNDQVISNNINGEIILPISKILPFIVIILSWIMIFYASNYFLNSQIEPFTLLLLSGGNMIEVAKYVLYQITVIFIIVIPLSLILGTYILKKIYTIMFLYLNIDGIYTVPVKTYINLLISLIPILISIYIGVAGFSHRNTLQVLLGRIESNKNVKIKNKDKGWIFYIILYISSMAIILYQDHGPTAYVFPSAIGFVSIYGLLKRTIPKMIQNWKRKKGVEKEKLYISLSNYVISLQGTFIFSMLILMLACFLIPILISQDKLSKEFFIGIVSYLVITLLLVIAIVYKFIDHITMRKKEFVCLNLVGYIKSKIKIIMRYEVICYYLTIILLPLPLVLLIGSRYIMNQELTIINLIIFLLIYMIPIILSMCITYFVYLKTIITKEGKMQ</sequence>
<evidence type="ECO:0008006" key="4">
    <source>
        <dbReference type="Google" id="ProtNLM"/>
    </source>
</evidence>
<keyword evidence="1" id="KW-0812">Transmembrane</keyword>
<protein>
    <recommendedName>
        <fullName evidence="4">ABC transporter permease</fullName>
    </recommendedName>
</protein>
<feature type="transmembrane region" description="Helical" evidence="1">
    <location>
        <begin position="158"/>
        <end position="179"/>
    </location>
</feature>
<dbReference type="AlphaFoldDB" id="A0AAW4VPF0"/>
<feature type="transmembrane region" description="Helical" evidence="1">
    <location>
        <begin position="229"/>
        <end position="246"/>
    </location>
</feature>
<feature type="transmembrane region" description="Helical" evidence="1">
    <location>
        <begin position="59"/>
        <end position="82"/>
    </location>
</feature>
<evidence type="ECO:0000256" key="1">
    <source>
        <dbReference type="SAM" id="Phobius"/>
    </source>
</evidence>
<reference evidence="2" key="1">
    <citation type="submission" date="2021-10" db="EMBL/GenBank/DDBJ databases">
        <title>Collection of gut derived symbiotic bacterial strains cultured from healthy donors.</title>
        <authorList>
            <person name="Lin H."/>
            <person name="Littmann E."/>
            <person name="Kohout C."/>
            <person name="Pamer E.G."/>
        </authorList>
    </citation>
    <scope>NUCLEOTIDE SEQUENCE</scope>
    <source>
        <strain evidence="2">DFI.5.2</strain>
    </source>
</reference>
<feature type="transmembrane region" description="Helical" evidence="1">
    <location>
        <begin position="267"/>
        <end position="298"/>
    </location>
</feature>